<gene>
    <name evidence="1" type="ORF">EV182_001918</name>
</gene>
<organism evidence="1 2">
    <name type="scientific">Spiromyces aspiralis</name>
    <dbReference type="NCBI Taxonomy" id="68401"/>
    <lineage>
        <taxon>Eukaryota</taxon>
        <taxon>Fungi</taxon>
        <taxon>Fungi incertae sedis</taxon>
        <taxon>Zoopagomycota</taxon>
        <taxon>Kickxellomycotina</taxon>
        <taxon>Kickxellomycetes</taxon>
        <taxon>Kickxellales</taxon>
        <taxon>Kickxellaceae</taxon>
        <taxon>Spiromyces</taxon>
    </lineage>
</organism>
<evidence type="ECO:0000313" key="2">
    <source>
        <dbReference type="Proteomes" id="UP001145114"/>
    </source>
</evidence>
<protein>
    <submittedName>
        <fullName evidence="1">Uncharacterized protein</fullName>
    </submittedName>
</protein>
<name>A0ACC1HTD4_9FUNG</name>
<comment type="caution">
    <text evidence="1">The sequence shown here is derived from an EMBL/GenBank/DDBJ whole genome shotgun (WGS) entry which is preliminary data.</text>
</comment>
<dbReference type="Proteomes" id="UP001145114">
    <property type="component" value="Unassembled WGS sequence"/>
</dbReference>
<reference evidence="1" key="1">
    <citation type="submission" date="2022-06" db="EMBL/GenBank/DDBJ databases">
        <title>Phylogenomic reconstructions and comparative analyses of Kickxellomycotina fungi.</title>
        <authorList>
            <person name="Reynolds N.K."/>
            <person name="Stajich J.E."/>
            <person name="Barry K."/>
            <person name="Grigoriev I.V."/>
            <person name="Crous P."/>
            <person name="Smith M.E."/>
        </authorList>
    </citation>
    <scope>NUCLEOTIDE SEQUENCE</scope>
    <source>
        <strain evidence="1">RSA 2271</strain>
    </source>
</reference>
<evidence type="ECO:0000313" key="1">
    <source>
        <dbReference type="EMBL" id="KAJ1679502.1"/>
    </source>
</evidence>
<proteinExistence type="predicted"/>
<keyword evidence="2" id="KW-1185">Reference proteome</keyword>
<sequence length="736" mass="82142">MTSLLREINANELDAMNETMREVERKFALILKETEEVTRLISSRDLDPKVIVPKVVQAVNSMTGRITNSTIGDYCMTICTVVDLCRRRGFDRSEVTRGILDTLLHRVGQLPPELDRNQFAPPLERIATWIGRSGDIEALFELVGRCTEVGVSPTMQMVSALALGYVRQGQVDDGLRLLDIATKHGLKMSRRFGEDLLVQYRRQRRRQHRRQIPAVASDSDRQRSELAAIMERFGIRLRRACKPRERSESGTAKFASTPLAMCHLLSLIDHIDEAEVVWHLLIRRKGSQDRPAISNRQVQIAFLGCLNRALGGSVSTAAAATGVGDSHSGGQDVRRRVWRLAADYVSCMNRLDEQRFFKSIWRVDLDNDYELGMRLVAAAARSSPDGLIPLQWVLRSGDCALDAGRVLLDRAARYLATLLIMVRRLERDLSTYRKERAGLVPVSRTLQRRSVLAGMQNIVQQRIVMVWTKLALPLCQAIRSWHLDAAYDEKGERERIGRSFISDKSMLSMLGCLRGLSYTLIRCQATEEVLSMIAEIRGLCEFGPSDGYQRQYRLLVSGLTRAAVGSPGLFIDVAKAIDIAGAADHQPLSGGNRSCPAIVKLVDAIATWPQWKQYQRFVFRWATDAATDRTSPASARTEVDWVGLEASLARMARRSLGVSRCRQLGPATSTATRADGQRHHHRIHAIGLVGAASSTPADAVVAASPLPLPYEPTSEEREMIAQWAKMVCLVLQQISK</sequence>
<accession>A0ACC1HTD4</accession>
<dbReference type="EMBL" id="JAMZIH010000342">
    <property type="protein sequence ID" value="KAJ1679502.1"/>
    <property type="molecule type" value="Genomic_DNA"/>
</dbReference>